<organism evidence="1 2">
    <name type="scientific">Trichomonas vaginalis (strain ATCC PRA-98 / G3)</name>
    <dbReference type="NCBI Taxonomy" id="412133"/>
    <lineage>
        <taxon>Eukaryota</taxon>
        <taxon>Metamonada</taxon>
        <taxon>Parabasalia</taxon>
        <taxon>Trichomonadida</taxon>
        <taxon>Trichomonadidae</taxon>
        <taxon>Trichomonas</taxon>
    </lineage>
</organism>
<dbReference type="RefSeq" id="XP_001321682.1">
    <property type="nucleotide sequence ID" value="XM_001321647.1"/>
</dbReference>
<evidence type="ECO:0000313" key="1">
    <source>
        <dbReference type="EMBL" id="EAY09459.1"/>
    </source>
</evidence>
<name>A2ED08_TRIV3</name>
<protein>
    <submittedName>
        <fullName evidence="1">Uncharacterized protein</fullName>
    </submittedName>
</protein>
<dbReference type="EMBL" id="DS113357">
    <property type="protein sequence ID" value="EAY09459.1"/>
    <property type="molecule type" value="Genomic_DNA"/>
</dbReference>
<accession>A2ED08</accession>
<dbReference type="VEuPathDB" id="TrichDB:TVAG_126200"/>
<reference evidence="1" key="2">
    <citation type="journal article" date="2007" name="Science">
        <title>Draft genome sequence of the sexually transmitted pathogen Trichomonas vaginalis.</title>
        <authorList>
            <person name="Carlton J.M."/>
            <person name="Hirt R.P."/>
            <person name="Silva J.C."/>
            <person name="Delcher A.L."/>
            <person name="Schatz M."/>
            <person name="Zhao Q."/>
            <person name="Wortman J.R."/>
            <person name="Bidwell S.L."/>
            <person name="Alsmark U.C.M."/>
            <person name="Besteiro S."/>
            <person name="Sicheritz-Ponten T."/>
            <person name="Noel C.J."/>
            <person name="Dacks J.B."/>
            <person name="Foster P.G."/>
            <person name="Simillion C."/>
            <person name="Van de Peer Y."/>
            <person name="Miranda-Saavedra D."/>
            <person name="Barton G.J."/>
            <person name="Westrop G.D."/>
            <person name="Mueller S."/>
            <person name="Dessi D."/>
            <person name="Fiori P.L."/>
            <person name="Ren Q."/>
            <person name="Paulsen I."/>
            <person name="Zhang H."/>
            <person name="Bastida-Corcuera F.D."/>
            <person name="Simoes-Barbosa A."/>
            <person name="Brown M.T."/>
            <person name="Hayes R.D."/>
            <person name="Mukherjee M."/>
            <person name="Okumura C.Y."/>
            <person name="Schneider R."/>
            <person name="Smith A.J."/>
            <person name="Vanacova S."/>
            <person name="Villalvazo M."/>
            <person name="Haas B.J."/>
            <person name="Pertea M."/>
            <person name="Feldblyum T.V."/>
            <person name="Utterback T.R."/>
            <person name="Shu C.L."/>
            <person name="Osoegawa K."/>
            <person name="de Jong P.J."/>
            <person name="Hrdy I."/>
            <person name="Horvathova L."/>
            <person name="Zubacova Z."/>
            <person name="Dolezal P."/>
            <person name="Malik S.B."/>
            <person name="Logsdon J.M. Jr."/>
            <person name="Henze K."/>
            <person name="Gupta A."/>
            <person name="Wang C.C."/>
            <person name="Dunne R.L."/>
            <person name="Upcroft J.A."/>
            <person name="Upcroft P."/>
            <person name="White O."/>
            <person name="Salzberg S.L."/>
            <person name="Tang P."/>
            <person name="Chiu C.-H."/>
            <person name="Lee Y.-S."/>
            <person name="Embley T.M."/>
            <person name="Coombs G.H."/>
            <person name="Mottram J.C."/>
            <person name="Tachezy J."/>
            <person name="Fraser-Liggett C.M."/>
            <person name="Johnson P.J."/>
        </authorList>
    </citation>
    <scope>NUCLEOTIDE SEQUENCE [LARGE SCALE GENOMIC DNA]</scope>
    <source>
        <strain evidence="1">G3</strain>
    </source>
</reference>
<keyword evidence="2" id="KW-1185">Reference proteome</keyword>
<dbReference type="OrthoDB" id="10403087at2759"/>
<gene>
    <name evidence="1" type="ORF">TVAG_126200</name>
</gene>
<reference evidence="1" key="1">
    <citation type="submission" date="2006-10" db="EMBL/GenBank/DDBJ databases">
        <authorList>
            <person name="Amadeo P."/>
            <person name="Zhao Q."/>
            <person name="Wortman J."/>
            <person name="Fraser-Liggett C."/>
            <person name="Carlton J."/>
        </authorList>
    </citation>
    <scope>NUCLEOTIDE SEQUENCE</scope>
    <source>
        <strain evidence="1">G3</strain>
    </source>
</reference>
<evidence type="ECO:0000313" key="2">
    <source>
        <dbReference type="Proteomes" id="UP000001542"/>
    </source>
</evidence>
<dbReference type="VEuPathDB" id="TrichDB:TVAGG3_0860660"/>
<dbReference type="Proteomes" id="UP000001542">
    <property type="component" value="Unassembled WGS sequence"/>
</dbReference>
<dbReference type="AlphaFoldDB" id="A2ED08"/>
<proteinExistence type="predicted"/>
<dbReference type="KEGG" id="tva:4767378"/>
<dbReference type="InParanoid" id="A2ED08"/>
<sequence>MENYLPYLKEGGKAKLQTDLTEAAEPLEFISKLSSFEYIDKNDLGPFYNLMGTLNRSTTDVFSDILRQQLIEFKQKILTMNQEELRILVKEIEPFSEIGEFQELLKIALSRVPKISQVGPLPESVEQNLTPKEKADIYIHDTAKFNEWLDSLFSTAMLDFSNDDFGYHSLFKEIAPIVFQKRRLAVLTNEYCENQFEMSSHPIYTIIRFYMAIFNSPIAQIDFARPLALIIYGSFHGVKANIQLMKEASQLAGAKLAHIIFSVPQVTMTSKVLYYGEFFGFTHEENKKFIQDLERDNDYTLARLSNSTLYCRIATIAWIQGIKINQQTIKFLSISEPQTDLGLIMARKYKKEYDVVLQNWAQKNSWIYIDYLTRIKASGLEVPAFTTKPDLTPQQASIAQVLLLL</sequence>